<dbReference type="SUPFAM" id="SSF53613">
    <property type="entry name" value="Ribokinase-like"/>
    <property type="match status" value="1"/>
</dbReference>
<dbReference type="GO" id="GO:0016052">
    <property type="term" value="P:carbohydrate catabolic process"/>
    <property type="evidence" value="ECO:0007669"/>
    <property type="project" value="UniProtKB-ARBA"/>
</dbReference>
<dbReference type="KEGG" id="csq:CSCA_2136"/>
<evidence type="ECO:0000313" key="10">
    <source>
        <dbReference type="EMBL" id="AKA69261.1"/>
    </source>
</evidence>
<accession>A0A0E3GQW1</accession>
<dbReference type="STRING" id="1548.CSCA_2136"/>
<dbReference type="GO" id="GO:0009024">
    <property type="term" value="F:tagatose-6-phosphate kinase activity"/>
    <property type="evidence" value="ECO:0007669"/>
    <property type="project" value="UniProtKB-EC"/>
</dbReference>
<dbReference type="GO" id="GO:0044281">
    <property type="term" value="P:small molecule metabolic process"/>
    <property type="evidence" value="ECO:0007669"/>
    <property type="project" value="UniProtKB-ARBA"/>
</dbReference>
<comment type="function">
    <text evidence="8">Catalyzes the ATP-dependent phosphorylation of fructose-l-phosphate to fructose-l,6-bisphosphate.</text>
</comment>
<dbReference type="GO" id="GO:0005524">
    <property type="term" value="F:ATP binding"/>
    <property type="evidence" value="ECO:0007669"/>
    <property type="project" value="UniProtKB-UniRule"/>
</dbReference>
<dbReference type="InterPro" id="IPR017583">
    <property type="entry name" value="Tagatose/fructose_Pkinase"/>
</dbReference>
<dbReference type="InterPro" id="IPR011611">
    <property type="entry name" value="PfkB_dom"/>
</dbReference>
<dbReference type="GO" id="GO:0008662">
    <property type="term" value="F:1-phosphofructokinase activity"/>
    <property type="evidence" value="ECO:0007669"/>
    <property type="project" value="UniProtKB-UniRule"/>
</dbReference>
<comment type="catalytic activity">
    <reaction evidence="6 8">
        <text>beta-D-fructose 1-phosphate + ATP = beta-D-fructose 1,6-bisphosphate + ADP + H(+)</text>
        <dbReference type="Rhea" id="RHEA:14213"/>
        <dbReference type="ChEBI" id="CHEBI:15378"/>
        <dbReference type="ChEBI" id="CHEBI:30616"/>
        <dbReference type="ChEBI" id="CHEBI:32966"/>
        <dbReference type="ChEBI" id="CHEBI:138881"/>
        <dbReference type="ChEBI" id="CHEBI:456216"/>
        <dbReference type="EC" id="2.7.1.56"/>
    </reaction>
</comment>
<feature type="domain" description="Carbohydrate kinase PfkB" evidence="9">
    <location>
        <begin position="7"/>
        <end position="293"/>
    </location>
</feature>
<protein>
    <recommendedName>
        <fullName evidence="7">Tagatose-6-phosphate kinase</fullName>
        <ecNumber evidence="7">2.7.1.144</ecNumber>
    </recommendedName>
</protein>
<dbReference type="Gene3D" id="3.40.1190.20">
    <property type="match status" value="1"/>
</dbReference>
<dbReference type="InterPro" id="IPR002173">
    <property type="entry name" value="Carboh/pur_kinase_PfkB_CS"/>
</dbReference>
<dbReference type="PROSITE" id="PS00584">
    <property type="entry name" value="PFKB_KINASES_2"/>
    <property type="match status" value="1"/>
</dbReference>
<keyword evidence="5 7" id="KW-0067">ATP-binding</keyword>
<dbReference type="RefSeq" id="WP_029163255.1">
    <property type="nucleotide sequence ID" value="NZ_CP009933.1"/>
</dbReference>
<evidence type="ECO:0000313" key="11">
    <source>
        <dbReference type="Proteomes" id="UP000033115"/>
    </source>
</evidence>
<dbReference type="NCBIfam" id="TIGR03168">
    <property type="entry name" value="1-PFK"/>
    <property type="match status" value="1"/>
</dbReference>
<dbReference type="FunFam" id="3.40.1190.20:FF:000001">
    <property type="entry name" value="Phosphofructokinase"/>
    <property type="match status" value="1"/>
</dbReference>
<dbReference type="HOGENOM" id="CLU_050013_0_2_9"/>
<dbReference type="EC" id="2.7.1.144" evidence="7"/>
<keyword evidence="11" id="KW-1185">Reference proteome</keyword>
<reference evidence="10 11" key="1">
    <citation type="journal article" date="2015" name="J. Biotechnol.">
        <title>Complete genome sequence of a malodorant-producing acetogen, Clostridium scatologenes ATCC 25775(T).</title>
        <authorList>
            <person name="Zhu Z."/>
            <person name="Guo T."/>
            <person name="Zheng H."/>
            <person name="Song T."/>
            <person name="Ouyang P."/>
            <person name="Xie J."/>
        </authorList>
    </citation>
    <scope>NUCLEOTIDE SEQUENCE [LARGE SCALE GENOMIC DNA]</scope>
    <source>
        <strain evidence="10 11">ATCC 25775</strain>
    </source>
</reference>
<gene>
    <name evidence="10" type="ORF">CSCA_2136</name>
</gene>
<dbReference type="PANTHER" id="PTHR46566">
    <property type="entry name" value="1-PHOSPHOFRUCTOKINASE-RELATED"/>
    <property type="match status" value="1"/>
</dbReference>
<evidence type="ECO:0000256" key="6">
    <source>
        <dbReference type="ARBA" id="ARBA00047745"/>
    </source>
</evidence>
<dbReference type="PANTHER" id="PTHR46566:SF1">
    <property type="entry name" value="1-PHOSPHOFRUCTOKINASE"/>
    <property type="match status" value="1"/>
</dbReference>
<organism evidence="10 11">
    <name type="scientific">Clostridium scatologenes</name>
    <dbReference type="NCBI Taxonomy" id="1548"/>
    <lineage>
        <taxon>Bacteria</taxon>
        <taxon>Bacillati</taxon>
        <taxon>Bacillota</taxon>
        <taxon>Clostridia</taxon>
        <taxon>Eubacteriales</taxon>
        <taxon>Clostridiaceae</taxon>
        <taxon>Clostridium</taxon>
    </lineage>
</organism>
<dbReference type="EMBL" id="CP009933">
    <property type="protein sequence ID" value="AKA69261.1"/>
    <property type="molecule type" value="Genomic_DNA"/>
</dbReference>
<dbReference type="GO" id="GO:0005829">
    <property type="term" value="C:cytosol"/>
    <property type="evidence" value="ECO:0007669"/>
    <property type="project" value="TreeGrafter"/>
</dbReference>
<dbReference type="CDD" id="cd01164">
    <property type="entry name" value="FruK_PfkB_like"/>
    <property type="match status" value="1"/>
</dbReference>
<dbReference type="UniPathway" id="UPA00704">
    <property type="reaction ID" value="UER00715"/>
</dbReference>
<dbReference type="GO" id="GO:2001059">
    <property type="term" value="P:D-tagatose 6-phosphate catabolic process"/>
    <property type="evidence" value="ECO:0007669"/>
    <property type="project" value="UniProtKB-UniPathway"/>
</dbReference>
<keyword evidence="7" id="KW-0423">Lactose metabolism</keyword>
<dbReference type="AlphaFoldDB" id="A0A0E3GQW1"/>
<evidence type="ECO:0000256" key="5">
    <source>
        <dbReference type="ARBA" id="ARBA00022840"/>
    </source>
</evidence>
<comment type="pathway">
    <text evidence="7">Carbohydrate metabolism; D-tagatose 6-phosphate degradation; D-glyceraldehyde 3-phosphate and glycerone phosphate from D-tagatose 6-phosphate: step 1/2.</text>
</comment>
<dbReference type="GO" id="GO:0005988">
    <property type="term" value="P:lactose metabolic process"/>
    <property type="evidence" value="ECO:0007669"/>
    <property type="project" value="UniProtKB-KW"/>
</dbReference>
<comment type="similarity">
    <text evidence="7">Belongs to the carbohydrate kinase PfkB family. LacC subfamily.</text>
</comment>
<comment type="similarity">
    <text evidence="1">Belongs to the carbohydrate kinase pfkB family.</text>
</comment>
<dbReference type="Pfam" id="PF00294">
    <property type="entry name" value="PfkB"/>
    <property type="match status" value="1"/>
</dbReference>
<dbReference type="NCBIfam" id="TIGR03828">
    <property type="entry name" value="pfkB"/>
    <property type="match status" value="1"/>
</dbReference>
<keyword evidence="3 7" id="KW-0547">Nucleotide-binding</keyword>
<dbReference type="InterPro" id="IPR029056">
    <property type="entry name" value="Ribokinase-like"/>
</dbReference>
<evidence type="ECO:0000256" key="1">
    <source>
        <dbReference type="ARBA" id="ARBA00005380"/>
    </source>
</evidence>
<dbReference type="PIRSF" id="PIRSF000535">
    <property type="entry name" value="1PFK/6PFK/LacC"/>
    <property type="match status" value="1"/>
</dbReference>
<evidence type="ECO:0000256" key="8">
    <source>
        <dbReference type="RuleBase" id="RU369061"/>
    </source>
</evidence>
<dbReference type="Proteomes" id="UP000033115">
    <property type="component" value="Chromosome"/>
</dbReference>
<keyword evidence="4 8" id="KW-0418">Kinase</keyword>
<comment type="catalytic activity">
    <reaction evidence="7">
        <text>D-tagatofuranose 6-phosphate + ATP = D-tagatofuranose 1,6-bisphosphate + ADP + H(+)</text>
        <dbReference type="Rhea" id="RHEA:12420"/>
        <dbReference type="ChEBI" id="CHEBI:15378"/>
        <dbReference type="ChEBI" id="CHEBI:30616"/>
        <dbReference type="ChEBI" id="CHEBI:58694"/>
        <dbReference type="ChEBI" id="CHEBI:58695"/>
        <dbReference type="ChEBI" id="CHEBI:456216"/>
        <dbReference type="EC" id="2.7.1.144"/>
    </reaction>
</comment>
<evidence type="ECO:0000259" key="9">
    <source>
        <dbReference type="Pfam" id="PF00294"/>
    </source>
</evidence>
<evidence type="ECO:0000256" key="7">
    <source>
        <dbReference type="PIRNR" id="PIRNR000535"/>
    </source>
</evidence>
<sequence length="312" mass="33781">MIITVTLNPALDKTITLSGLNIGNVNRAIDTRQDIGGKGINVSKVLKNFHVNSLCTGFLGGNLESVFIQDLKKRELDNEFIHIANETRTNIKIVDSLSNTNTDINEPGPNITEYELEAFINKFKSICNKGDIVVLSGGVSPSLPKDIYLQLTKIAKAKKALVILDADGELLKQGIKACPDIIKPNNHELQKLLNLSDDFDESIINAAKQLNSQGISKIMISLGEKGGLFVTKNGVYKCHGLKVPVKSTVGAGDSMVAAIVYSLLNNYSDEETLKFATSCGAASVALDGTQACTLEQVKELLIDVKCEIKEEF</sequence>
<evidence type="ECO:0000256" key="2">
    <source>
        <dbReference type="ARBA" id="ARBA00022679"/>
    </source>
</evidence>
<evidence type="ECO:0000256" key="3">
    <source>
        <dbReference type="ARBA" id="ARBA00022741"/>
    </source>
</evidence>
<name>A0A0E3GQW1_CLOSL</name>
<keyword evidence="2 7" id="KW-0808">Transferase</keyword>
<dbReference type="InterPro" id="IPR022463">
    <property type="entry name" value="1-PFruKinase"/>
</dbReference>
<evidence type="ECO:0000256" key="4">
    <source>
        <dbReference type="ARBA" id="ARBA00022777"/>
    </source>
</evidence>
<proteinExistence type="inferred from homology"/>